<sequence length="330" mass="34808">MRIIAGLFVGLTLIFTAPSTLGASDVAIVIHGGAGTITRDKMTPELEQNYRDTLAKVIDYGHARLVAGDSSETVVIDVIKMLEDSPLFNAGHGAVLTHQEKAELDASIMRGSDLAAGAIASVTSVKNPIELAYAVMTESKHVMLVGQGAELFASEQGLELVENDYFITPRRLEQVRKAKAREPLALIPKPEKYGTVGAVALDKAGNIVAGTSTGGMTNKRYGRVGDAPIIGAGTYADNAVCGISATGHGEYFIRAAVAHDICARSTYKNINLQAAADEVVQEKLVAMGGDGGIIGLNPTGEVIISFNTTGMYRAGINSRGERFVKIYAEP</sequence>
<evidence type="ECO:0000256" key="1">
    <source>
        <dbReference type="ARBA" id="ARBA00022670"/>
    </source>
</evidence>
<protein>
    <recommendedName>
        <fullName evidence="4">Isoaspartyl peptidase</fullName>
    </recommendedName>
</protein>
<comment type="caution">
    <text evidence="5">The sequence shown here is derived from an EMBL/GenBank/DDBJ whole genome shotgun (WGS) entry which is preliminary data.</text>
</comment>
<dbReference type="SUPFAM" id="SSF56235">
    <property type="entry name" value="N-terminal nucleophile aminohydrolases (Ntn hydrolases)"/>
    <property type="match status" value="1"/>
</dbReference>
<dbReference type="RefSeq" id="WP_009575771.1">
    <property type="nucleotide sequence ID" value="NZ_AEIG01000037.1"/>
</dbReference>
<dbReference type="GO" id="GO:0016811">
    <property type="term" value="F:hydrolase activity, acting on carbon-nitrogen (but not peptide) bonds, in linear amides"/>
    <property type="evidence" value="ECO:0007669"/>
    <property type="project" value="UniProtKB-ARBA"/>
</dbReference>
<evidence type="ECO:0000256" key="4">
    <source>
        <dbReference type="ARBA" id="ARBA00069124"/>
    </source>
</evidence>
<keyword evidence="6" id="KW-1185">Reference proteome</keyword>
<evidence type="ECO:0000256" key="3">
    <source>
        <dbReference type="ARBA" id="ARBA00022813"/>
    </source>
</evidence>
<dbReference type="PANTHER" id="PTHR10188:SF6">
    <property type="entry name" value="N(4)-(BETA-N-ACETYLGLUCOSAMINYL)-L-ASPARAGINASE"/>
    <property type="match status" value="1"/>
</dbReference>
<keyword evidence="2" id="KW-0378">Hydrolase</keyword>
<dbReference type="STRING" id="2518989.IMCC3088_1474"/>
<keyword evidence="1" id="KW-0645">Protease</keyword>
<dbReference type="OrthoDB" id="9780217at2"/>
<organism evidence="5 6">
    <name type="scientific">Aequoribacter fuscus</name>
    <dbReference type="NCBI Taxonomy" id="2518989"/>
    <lineage>
        <taxon>Bacteria</taxon>
        <taxon>Pseudomonadati</taxon>
        <taxon>Pseudomonadota</taxon>
        <taxon>Gammaproteobacteria</taxon>
        <taxon>Cellvibrionales</taxon>
        <taxon>Halieaceae</taxon>
        <taxon>Aequoribacter</taxon>
    </lineage>
</organism>
<dbReference type="Pfam" id="PF01112">
    <property type="entry name" value="Asparaginase_2"/>
    <property type="match status" value="1"/>
</dbReference>
<evidence type="ECO:0000313" key="5">
    <source>
        <dbReference type="EMBL" id="EGG29662.1"/>
    </source>
</evidence>
<dbReference type="FunFam" id="3.60.20.30:FF:000001">
    <property type="entry name" value="Isoaspartyl peptidase/L-asparaginase"/>
    <property type="match status" value="1"/>
</dbReference>
<dbReference type="eggNOG" id="COG1446">
    <property type="taxonomic scope" value="Bacteria"/>
</dbReference>
<dbReference type="EMBL" id="AEIG01000037">
    <property type="protein sequence ID" value="EGG29662.1"/>
    <property type="molecule type" value="Genomic_DNA"/>
</dbReference>
<keyword evidence="3" id="KW-0068">Autocatalytic cleavage</keyword>
<evidence type="ECO:0000256" key="2">
    <source>
        <dbReference type="ARBA" id="ARBA00022801"/>
    </source>
</evidence>
<dbReference type="CDD" id="cd04701">
    <property type="entry name" value="Asparaginase_2"/>
    <property type="match status" value="1"/>
</dbReference>
<evidence type="ECO:0000313" key="6">
    <source>
        <dbReference type="Proteomes" id="UP000005615"/>
    </source>
</evidence>
<dbReference type="GO" id="GO:0006508">
    <property type="term" value="P:proteolysis"/>
    <property type="evidence" value="ECO:0007669"/>
    <property type="project" value="UniProtKB-KW"/>
</dbReference>
<dbReference type="GO" id="GO:0004177">
    <property type="term" value="F:aminopeptidase activity"/>
    <property type="evidence" value="ECO:0007669"/>
    <property type="project" value="UniProtKB-KW"/>
</dbReference>
<proteinExistence type="predicted"/>
<dbReference type="InterPro" id="IPR000246">
    <property type="entry name" value="Peptidase_T2"/>
</dbReference>
<accession>F3L1Y4</accession>
<dbReference type="Gene3D" id="3.60.20.30">
    <property type="entry name" value="(Glycosyl)asparaginase"/>
    <property type="match status" value="1"/>
</dbReference>
<gene>
    <name evidence="5" type="ORF">IMCC3088_1474</name>
</gene>
<dbReference type="Proteomes" id="UP000005615">
    <property type="component" value="Unassembled WGS sequence"/>
</dbReference>
<dbReference type="PANTHER" id="PTHR10188">
    <property type="entry name" value="L-ASPARAGINASE"/>
    <property type="match status" value="1"/>
</dbReference>
<keyword evidence="5" id="KW-0031">Aminopeptidase</keyword>
<dbReference type="AlphaFoldDB" id="F3L1Y4"/>
<name>F3L1Y4_9GAMM</name>
<reference evidence="5 6" key="1">
    <citation type="journal article" date="2011" name="J. Bacteriol.">
        <title>Genome sequence of strain IMCC3088, a proteorhodopsin-containing marine bacterium belonging to the OM60/NOR5 clade.</title>
        <authorList>
            <person name="Jang Y."/>
            <person name="Oh H.M."/>
            <person name="Kang I."/>
            <person name="Lee K."/>
            <person name="Yang S.J."/>
            <person name="Cho J.C."/>
        </authorList>
    </citation>
    <scope>NUCLEOTIDE SEQUENCE [LARGE SCALE GENOMIC DNA]</scope>
    <source>
        <strain evidence="5 6">IMCC3088</strain>
    </source>
</reference>
<dbReference type="InterPro" id="IPR029055">
    <property type="entry name" value="Ntn_hydrolases_N"/>
</dbReference>